<protein>
    <submittedName>
        <fullName evidence="1">Uncharacterized protein</fullName>
    </submittedName>
</protein>
<dbReference type="AlphaFoldDB" id="A0A2P2IT17"/>
<accession>A0A2P2IT17</accession>
<organism evidence="1">
    <name type="scientific">Rhizophora mucronata</name>
    <name type="common">Asiatic mangrove</name>
    <dbReference type="NCBI Taxonomy" id="61149"/>
    <lineage>
        <taxon>Eukaryota</taxon>
        <taxon>Viridiplantae</taxon>
        <taxon>Streptophyta</taxon>
        <taxon>Embryophyta</taxon>
        <taxon>Tracheophyta</taxon>
        <taxon>Spermatophyta</taxon>
        <taxon>Magnoliopsida</taxon>
        <taxon>eudicotyledons</taxon>
        <taxon>Gunneridae</taxon>
        <taxon>Pentapetalae</taxon>
        <taxon>rosids</taxon>
        <taxon>fabids</taxon>
        <taxon>Malpighiales</taxon>
        <taxon>Rhizophoraceae</taxon>
        <taxon>Rhizophora</taxon>
    </lineage>
</organism>
<proteinExistence type="predicted"/>
<name>A0A2P2IT17_RHIMU</name>
<dbReference type="EMBL" id="GGEC01003861">
    <property type="protein sequence ID" value="MBW84344.1"/>
    <property type="molecule type" value="Transcribed_RNA"/>
</dbReference>
<evidence type="ECO:0000313" key="1">
    <source>
        <dbReference type="EMBL" id="MBW84344.1"/>
    </source>
</evidence>
<sequence>MQHEVQILEISPSLHSLHLHQADQKLIIAAELLSWKDPGSYQLHQCHGCENLED</sequence>
<reference evidence="1" key="1">
    <citation type="submission" date="2018-02" db="EMBL/GenBank/DDBJ databases">
        <title>Rhizophora mucronata_Transcriptome.</title>
        <authorList>
            <person name="Meera S.P."/>
            <person name="Sreeshan A."/>
            <person name="Augustine A."/>
        </authorList>
    </citation>
    <scope>NUCLEOTIDE SEQUENCE</scope>
    <source>
        <tissue evidence="1">Leaf</tissue>
    </source>
</reference>